<organism evidence="1 2">
    <name type="scientific">Fistulifera solaris</name>
    <name type="common">Oleaginous diatom</name>
    <dbReference type="NCBI Taxonomy" id="1519565"/>
    <lineage>
        <taxon>Eukaryota</taxon>
        <taxon>Sar</taxon>
        <taxon>Stramenopiles</taxon>
        <taxon>Ochrophyta</taxon>
        <taxon>Bacillariophyta</taxon>
        <taxon>Bacillariophyceae</taxon>
        <taxon>Bacillariophycidae</taxon>
        <taxon>Naviculales</taxon>
        <taxon>Naviculaceae</taxon>
        <taxon>Fistulifera</taxon>
    </lineage>
</organism>
<keyword evidence="2" id="KW-1185">Reference proteome</keyword>
<evidence type="ECO:0000313" key="2">
    <source>
        <dbReference type="Proteomes" id="UP000198406"/>
    </source>
</evidence>
<dbReference type="Proteomes" id="UP000198406">
    <property type="component" value="Unassembled WGS sequence"/>
</dbReference>
<dbReference type="Pfam" id="PF13516">
    <property type="entry name" value="LRR_6"/>
    <property type="match status" value="1"/>
</dbReference>
<dbReference type="InterPro" id="IPR001611">
    <property type="entry name" value="Leu-rich_rpt"/>
</dbReference>
<evidence type="ECO:0000313" key="1">
    <source>
        <dbReference type="EMBL" id="GAX13188.1"/>
    </source>
</evidence>
<dbReference type="OrthoDB" id="47531at2759"/>
<dbReference type="InterPro" id="IPR032675">
    <property type="entry name" value="LRR_dom_sf"/>
</dbReference>
<protein>
    <recommendedName>
        <fullName evidence="3">RNI-like protein</fullName>
    </recommendedName>
</protein>
<proteinExistence type="predicted"/>
<dbReference type="Gene3D" id="3.80.10.10">
    <property type="entry name" value="Ribonuclease Inhibitor"/>
    <property type="match status" value="1"/>
</dbReference>
<comment type="caution">
    <text evidence="1">The sequence shown here is derived from an EMBL/GenBank/DDBJ whole genome shotgun (WGS) entry which is preliminary data.</text>
</comment>
<reference evidence="1 2" key="1">
    <citation type="journal article" date="2015" name="Plant Cell">
        <title>Oil accumulation by the oleaginous diatom Fistulifera solaris as revealed by the genome and transcriptome.</title>
        <authorList>
            <person name="Tanaka T."/>
            <person name="Maeda Y."/>
            <person name="Veluchamy A."/>
            <person name="Tanaka M."/>
            <person name="Abida H."/>
            <person name="Marechal E."/>
            <person name="Bowler C."/>
            <person name="Muto M."/>
            <person name="Sunaga Y."/>
            <person name="Tanaka M."/>
            <person name="Yoshino T."/>
            <person name="Taniguchi T."/>
            <person name="Fukuda Y."/>
            <person name="Nemoto M."/>
            <person name="Matsumoto M."/>
            <person name="Wong P.S."/>
            <person name="Aburatani S."/>
            <person name="Fujibuchi W."/>
        </authorList>
    </citation>
    <scope>NUCLEOTIDE SEQUENCE [LARGE SCALE GENOMIC DNA]</scope>
    <source>
        <strain evidence="1 2">JPCC DA0580</strain>
    </source>
</reference>
<name>A0A1Z5JHD5_FISSO</name>
<dbReference type="PANTHER" id="PTHR47679">
    <property type="entry name" value="PROTEIN TORNADO 1"/>
    <property type="match status" value="1"/>
</dbReference>
<dbReference type="EMBL" id="BDSP01000061">
    <property type="protein sequence ID" value="GAX13188.1"/>
    <property type="molecule type" value="Genomic_DNA"/>
</dbReference>
<sequence>MALNLLTYQTSNKFVVEHLRWKPPFLRQKRISTAEEPTTLDDLCWRLKHNELTKLKVGFGEENDDYLTSTRNAEKLERALRHNTSLRHVAIGWRHSSRDAMCILVRAVAKYTRLVSLQLILDDWLPESLLRLLVHNQATTLETLDIRCVQVLRRNPLGKLCCEITVPASYSESVRSTSTSSTRSSSQRGATKTIPDRFSSTCDHCIISRVLIQLRGSYFPRLKSLQLHDVGMQDSHAVMLADFLHIRGGLEELVVRSNRSLGPHGVSILSQAPITKTLDLSLCDMDPKTAAALAPAIAARSFPLGELLVCGNYRMGTPALLRLFQPAVCRKLKAINISYCDINDHRVNEMLSAMSSLDHSSRLERLIVNGSLVANERTATSWAQLLEKNLSPLRCIHMNDPKQPKIWSRQQLEILAEGLRNNYELEDLKFDTFFQSLELRSILSKIQFYLRLNQAGRRILLLRKNEGDENVDWFDVIARGGNDLDVTYWLVRHSGDLFEQRYRAANLLD</sequence>
<dbReference type="InParanoid" id="A0A1Z5JHD5"/>
<dbReference type="AlphaFoldDB" id="A0A1Z5JHD5"/>
<gene>
    <name evidence="1" type="ORF">FisN_17Hh118</name>
</gene>
<dbReference type="PANTHER" id="PTHR47679:SF2">
    <property type="entry name" value="C-TERMINAL OF ROC (COR) DOMAIN-CONTAINING PROTEIN"/>
    <property type="match status" value="1"/>
</dbReference>
<evidence type="ECO:0008006" key="3">
    <source>
        <dbReference type="Google" id="ProtNLM"/>
    </source>
</evidence>
<dbReference type="SUPFAM" id="SSF52047">
    <property type="entry name" value="RNI-like"/>
    <property type="match status" value="1"/>
</dbReference>
<accession>A0A1Z5JHD5</accession>